<gene>
    <name evidence="8" type="ORF">MMEN_LOCUS19870</name>
</gene>
<dbReference type="PANTHER" id="PTHR11782:SF38">
    <property type="entry name" value="ECTONUCLEOSIDE TRIPHOSPHATE DIPHOSPHOHYDROLASE 3"/>
    <property type="match status" value="1"/>
</dbReference>
<dbReference type="Proteomes" id="UP000677803">
    <property type="component" value="Unassembled WGS sequence"/>
</dbReference>
<dbReference type="Gene3D" id="3.30.420.40">
    <property type="match status" value="1"/>
</dbReference>
<keyword evidence="6" id="KW-0812">Transmembrane</keyword>
<dbReference type="AlphaFoldDB" id="A0A8S4BZ76"/>
<dbReference type="GO" id="GO:0004382">
    <property type="term" value="F:GDP phosphatase activity"/>
    <property type="evidence" value="ECO:0007669"/>
    <property type="project" value="TreeGrafter"/>
</dbReference>
<feature type="chain" id="PRO_5035799919" evidence="7">
    <location>
        <begin position="16"/>
        <end position="567"/>
    </location>
</feature>
<keyword evidence="9" id="KW-1185">Reference proteome</keyword>
<dbReference type="Gene3D" id="3.30.420.150">
    <property type="entry name" value="Exopolyphosphatase. Domain 2"/>
    <property type="match status" value="1"/>
</dbReference>
<dbReference type="EMBL" id="CAJRST010038888">
    <property type="protein sequence ID" value="CAG6015880.1"/>
    <property type="molecule type" value="Genomic_DNA"/>
</dbReference>
<feature type="transmembrane region" description="Helical" evidence="6">
    <location>
        <begin position="80"/>
        <end position="100"/>
    </location>
</feature>
<keyword evidence="6" id="KW-0472">Membrane</keyword>
<proteinExistence type="inferred from homology"/>
<dbReference type="Pfam" id="PF01150">
    <property type="entry name" value="GDA1_CD39"/>
    <property type="match status" value="1"/>
</dbReference>
<feature type="non-terminal residue" evidence="8">
    <location>
        <position position="1"/>
    </location>
</feature>
<evidence type="ECO:0000256" key="1">
    <source>
        <dbReference type="ARBA" id="ARBA00009283"/>
    </source>
</evidence>
<evidence type="ECO:0000313" key="8">
    <source>
        <dbReference type="EMBL" id="CAG6015880.1"/>
    </source>
</evidence>
<keyword evidence="7" id="KW-0732">Signal</keyword>
<keyword evidence="4" id="KW-0547">Nucleotide-binding</keyword>
<accession>A0A8S4BZ76</accession>
<evidence type="ECO:0000256" key="4">
    <source>
        <dbReference type="PIRSR" id="PIRSR600407-2"/>
    </source>
</evidence>
<dbReference type="PROSITE" id="PS01238">
    <property type="entry name" value="GDA1_CD39_NTPASE"/>
    <property type="match status" value="1"/>
</dbReference>
<sequence>FFILLVCTTCVGTHSFDVSCSQHPLQCSSSLPVQHRCSLYFFIPFSESSNYWFQPYQFLLVKQLSKEMASKNKIGYKCRIGGVLLLLLGSIAALVAVAVIQDSWMSKEYSKEYGIVIDAGSSRSNVYLYEWPGEKKNDTGIVTQNMNCKVEGPPISEIKDDPEKLRKTMKGFQVCMDNITMRIPAEKHKTTPLFLGATAGMRLLHEIDEQKSNEVLASLRKYLSSLPFSFQNASIITGQEEGLYGWITVNYLMGNFLHGNMWNSFLHPMGSKTVGSMDLGGASTQIAFAVQELGNGSDYMRVKLYGYPYNVYTHSFLCYGKNEAEKRVLDKVVQQSSDPTYIINPCYPEGFNSTVKASTIYDTECTKKPRIYNPDQEFFMVGGADSEKCGTLVKSIFDFKTCSAPQCSFNGIEQPPVTGEFMAYAGFFYIARALLLNGTSDLDQFNVSVGNFCHTHFSELKKQKPWISEKYLKTYCYATHYVLTLLTDGYKFDKETWKNIHFEKEVQSTGIGWSLGYMLSMSNMIPSEVKEIPPLTKAAYAGLIFLFSALLIVTAVVVFIFLVRTCY</sequence>
<evidence type="ECO:0000256" key="6">
    <source>
        <dbReference type="SAM" id="Phobius"/>
    </source>
</evidence>
<protein>
    <submittedName>
        <fullName evidence="8">(Atlantic silverside) hypothetical protein</fullName>
    </submittedName>
</protein>
<comment type="similarity">
    <text evidence="1 5">Belongs to the GDA1/CD39 NTPase family.</text>
</comment>
<evidence type="ECO:0000256" key="3">
    <source>
        <dbReference type="PIRSR" id="PIRSR600407-1"/>
    </source>
</evidence>
<evidence type="ECO:0000256" key="2">
    <source>
        <dbReference type="ARBA" id="ARBA00022801"/>
    </source>
</evidence>
<feature type="transmembrane region" description="Helical" evidence="6">
    <location>
        <begin position="538"/>
        <end position="563"/>
    </location>
</feature>
<dbReference type="GO" id="GO:0017111">
    <property type="term" value="F:ribonucleoside triphosphate phosphatase activity"/>
    <property type="evidence" value="ECO:0007669"/>
    <property type="project" value="TreeGrafter"/>
</dbReference>
<organism evidence="8 9">
    <name type="scientific">Menidia menidia</name>
    <name type="common">Atlantic silverside</name>
    <dbReference type="NCBI Taxonomy" id="238744"/>
    <lineage>
        <taxon>Eukaryota</taxon>
        <taxon>Metazoa</taxon>
        <taxon>Chordata</taxon>
        <taxon>Craniata</taxon>
        <taxon>Vertebrata</taxon>
        <taxon>Euteleostomi</taxon>
        <taxon>Actinopterygii</taxon>
        <taxon>Neopterygii</taxon>
        <taxon>Teleostei</taxon>
        <taxon>Neoteleostei</taxon>
        <taxon>Acanthomorphata</taxon>
        <taxon>Ovalentaria</taxon>
        <taxon>Atherinomorphae</taxon>
        <taxon>Atheriniformes</taxon>
        <taxon>Atherinopsidae</taxon>
        <taxon>Menidiinae</taxon>
        <taxon>Menidia</taxon>
    </lineage>
</organism>
<dbReference type="GO" id="GO:0005886">
    <property type="term" value="C:plasma membrane"/>
    <property type="evidence" value="ECO:0007669"/>
    <property type="project" value="TreeGrafter"/>
</dbReference>
<keyword evidence="6" id="KW-1133">Transmembrane helix</keyword>
<feature type="active site" description="Proton acceptor" evidence="3">
    <location>
        <position position="241"/>
    </location>
</feature>
<feature type="signal peptide" evidence="7">
    <location>
        <begin position="1"/>
        <end position="15"/>
    </location>
</feature>
<keyword evidence="4" id="KW-0067">ATP-binding</keyword>
<reference evidence="8" key="1">
    <citation type="submission" date="2021-05" db="EMBL/GenBank/DDBJ databases">
        <authorList>
            <person name="Tigano A."/>
        </authorList>
    </citation>
    <scope>NUCLEOTIDE SEQUENCE</scope>
</reference>
<dbReference type="GO" id="GO:0005524">
    <property type="term" value="F:ATP binding"/>
    <property type="evidence" value="ECO:0007669"/>
    <property type="project" value="UniProtKB-KW"/>
</dbReference>
<evidence type="ECO:0000313" key="9">
    <source>
        <dbReference type="Proteomes" id="UP000677803"/>
    </source>
</evidence>
<keyword evidence="2 5" id="KW-0378">Hydrolase</keyword>
<evidence type="ECO:0000256" key="7">
    <source>
        <dbReference type="SAM" id="SignalP"/>
    </source>
</evidence>
<dbReference type="OrthoDB" id="6372431at2759"/>
<dbReference type="InterPro" id="IPR000407">
    <property type="entry name" value="GDA1_CD39_NTPase"/>
</dbReference>
<feature type="binding site" evidence="4">
    <location>
        <begin position="281"/>
        <end position="285"/>
    </location>
    <ligand>
        <name>ATP</name>
        <dbReference type="ChEBI" id="CHEBI:30616"/>
    </ligand>
</feature>
<comment type="caution">
    <text evidence="8">The sequence shown here is derived from an EMBL/GenBank/DDBJ whole genome shotgun (WGS) entry which is preliminary data.</text>
</comment>
<name>A0A8S4BZ76_9TELE</name>
<dbReference type="GO" id="GO:0009134">
    <property type="term" value="P:nucleoside diphosphate catabolic process"/>
    <property type="evidence" value="ECO:0007669"/>
    <property type="project" value="TreeGrafter"/>
</dbReference>
<dbReference type="PANTHER" id="PTHR11782">
    <property type="entry name" value="ADENOSINE/GUANOSINE DIPHOSPHATASE"/>
    <property type="match status" value="1"/>
</dbReference>
<dbReference type="GO" id="GO:0045134">
    <property type="term" value="F:UDP phosphatase activity"/>
    <property type="evidence" value="ECO:0007669"/>
    <property type="project" value="TreeGrafter"/>
</dbReference>
<evidence type="ECO:0000256" key="5">
    <source>
        <dbReference type="RuleBase" id="RU003833"/>
    </source>
</evidence>